<accession>A0ABU5R454</accession>
<dbReference type="SUPFAM" id="SSF55781">
    <property type="entry name" value="GAF domain-like"/>
    <property type="match status" value="1"/>
</dbReference>
<sequence>MTEPSPEALAEIQTGRERRVSRAFVALADTLVADFDIADFLTMVTTQLVDLLGVTAVGVILRASDGRLRVAATSSHRSELLELFAVETDDGPCIDCVRSGKAVSSRDLRAESGRWPRFAAAAHECGFRSAQALPMRLRATVIGGLTLLGSETGAVGGDDLALAQALADVATIGILQQRTIEHGGDVADQLQAALDSRVVIEQAKGILAQRGRVSTNEAFARLRGYARARRTRLTDVAAAVVDGRTDLAAVLGHPHA</sequence>
<evidence type="ECO:0000313" key="6">
    <source>
        <dbReference type="EMBL" id="MEA5360990.1"/>
    </source>
</evidence>
<dbReference type="Proteomes" id="UP001304298">
    <property type="component" value="Unassembled WGS sequence"/>
</dbReference>
<reference evidence="6 7" key="1">
    <citation type="submission" date="2023-12" db="EMBL/GenBank/DDBJ databases">
        <title>Amycolatopsis sp. V23-08.</title>
        <authorList>
            <person name="Somphong A."/>
        </authorList>
    </citation>
    <scope>NUCLEOTIDE SEQUENCE [LARGE SCALE GENOMIC DNA]</scope>
    <source>
        <strain evidence="6 7">V23-08</strain>
    </source>
</reference>
<dbReference type="InterPro" id="IPR005561">
    <property type="entry name" value="ANTAR"/>
</dbReference>
<keyword evidence="3" id="KW-0805">Transcription regulation</keyword>
<dbReference type="PIRSF" id="PIRSF036625">
    <property type="entry name" value="GAF_ANTAR"/>
    <property type="match status" value="1"/>
</dbReference>
<dbReference type="InterPro" id="IPR012074">
    <property type="entry name" value="GAF_ANTAR"/>
</dbReference>
<dbReference type="Gene3D" id="3.30.450.40">
    <property type="match status" value="1"/>
</dbReference>
<evidence type="ECO:0000313" key="7">
    <source>
        <dbReference type="Proteomes" id="UP001304298"/>
    </source>
</evidence>
<dbReference type="PROSITE" id="PS50921">
    <property type="entry name" value="ANTAR"/>
    <property type="match status" value="1"/>
</dbReference>
<comment type="caution">
    <text evidence="6">The sequence shown here is derived from an EMBL/GenBank/DDBJ whole genome shotgun (WGS) entry which is preliminary data.</text>
</comment>
<keyword evidence="4" id="KW-0804">Transcription</keyword>
<evidence type="ECO:0000256" key="3">
    <source>
        <dbReference type="ARBA" id="ARBA00023015"/>
    </source>
</evidence>
<protein>
    <submittedName>
        <fullName evidence="6">GAF and ANTAR domain-containing protein</fullName>
    </submittedName>
</protein>
<dbReference type="SMART" id="SM01012">
    <property type="entry name" value="ANTAR"/>
    <property type="match status" value="1"/>
</dbReference>
<evidence type="ECO:0000259" key="5">
    <source>
        <dbReference type="PROSITE" id="PS50921"/>
    </source>
</evidence>
<keyword evidence="1" id="KW-0808">Transferase</keyword>
<dbReference type="InterPro" id="IPR011006">
    <property type="entry name" value="CheY-like_superfamily"/>
</dbReference>
<proteinExistence type="predicted"/>
<dbReference type="InterPro" id="IPR029016">
    <property type="entry name" value="GAF-like_dom_sf"/>
</dbReference>
<dbReference type="SMART" id="SM00065">
    <property type="entry name" value="GAF"/>
    <property type="match status" value="1"/>
</dbReference>
<dbReference type="SUPFAM" id="SSF52172">
    <property type="entry name" value="CheY-like"/>
    <property type="match status" value="1"/>
</dbReference>
<organism evidence="6 7">
    <name type="scientific">Amycolatopsis heterodermiae</name>
    <dbReference type="NCBI Taxonomy" id="3110235"/>
    <lineage>
        <taxon>Bacteria</taxon>
        <taxon>Bacillati</taxon>
        <taxon>Actinomycetota</taxon>
        <taxon>Actinomycetes</taxon>
        <taxon>Pseudonocardiales</taxon>
        <taxon>Pseudonocardiaceae</taxon>
        <taxon>Amycolatopsis</taxon>
    </lineage>
</organism>
<dbReference type="Pfam" id="PF03861">
    <property type="entry name" value="ANTAR"/>
    <property type="match status" value="1"/>
</dbReference>
<dbReference type="RefSeq" id="WP_323327613.1">
    <property type="nucleotide sequence ID" value="NZ_JAYFSI010000002.1"/>
</dbReference>
<feature type="domain" description="ANTAR" evidence="5">
    <location>
        <begin position="180"/>
        <end position="241"/>
    </location>
</feature>
<evidence type="ECO:0000256" key="4">
    <source>
        <dbReference type="ARBA" id="ARBA00023163"/>
    </source>
</evidence>
<dbReference type="Pfam" id="PF13185">
    <property type="entry name" value="GAF_2"/>
    <property type="match status" value="1"/>
</dbReference>
<name>A0ABU5R454_9PSEU</name>
<evidence type="ECO:0000256" key="2">
    <source>
        <dbReference type="ARBA" id="ARBA00022777"/>
    </source>
</evidence>
<dbReference type="InterPro" id="IPR036388">
    <property type="entry name" value="WH-like_DNA-bd_sf"/>
</dbReference>
<gene>
    <name evidence="6" type="ORF">VA596_15700</name>
</gene>
<evidence type="ECO:0000256" key="1">
    <source>
        <dbReference type="ARBA" id="ARBA00022679"/>
    </source>
</evidence>
<dbReference type="EMBL" id="JAYFSI010000002">
    <property type="protein sequence ID" value="MEA5360990.1"/>
    <property type="molecule type" value="Genomic_DNA"/>
</dbReference>
<keyword evidence="7" id="KW-1185">Reference proteome</keyword>
<dbReference type="InterPro" id="IPR003018">
    <property type="entry name" value="GAF"/>
</dbReference>
<dbReference type="Gene3D" id="1.10.10.10">
    <property type="entry name" value="Winged helix-like DNA-binding domain superfamily/Winged helix DNA-binding domain"/>
    <property type="match status" value="1"/>
</dbReference>
<keyword evidence="2" id="KW-0418">Kinase</keyword>